<dbReference type="Proteomes" id="UP000694385">
    <property type="component" value="Unassembled WGS sequence"/>
</dbReference>
<dbReference type="PANTHER" id="PTHR28549:SF1">
    <property type="entry name" value="GLYCOPROTEIN INTEGRAL MEMBRANE PROTEIN 1"/>
    <property type="match status" value="1"/>
</dbReference>
<keyword evidence="1" id="KW-0472">Membrane</keyword>
<reference evidence="2" key="2">
    <citation type="submission" date="2025-09" db="UniProtKB">
        <authorList>
            <consortium name="Ensembl"/>
        </authorList>
    </citation>
    <scope>IDENTIFICATION</scope>
</reference>
<name>A0A8C5NWY5_JACJA</name>
<dbReference type="Ensembl" id="ENSJJAT00000012049.1">
    <property type="protein sequence ID" value="ENSJJAP00000005668.1"/>
    <property type="gene ID" value="ENSJJAG00000010543.1"/>
</dbReference>
<keyword evidence="1" id="KW-1133">Transmembrane helix</keyword>
<dbReference type="PANTHER" id="PTHR28549">
    <property type="entry name" value="GLYCOPROTEIN INTEGRAL MEMBRANE PROTEIN 1"/>
    <property type="match status" value="1"/>
</dbReference>
<accession>A0A8C5NWY5</accession>
<keyword evidence="1" id="KW-0812">Transmembrane</keyword>
<dbReference type="AlphaFoldDB" id="A0A8C5NWY5"/>
<evidence type="ECO:0000313" key="2">
    <source>
        <dbReference type="Ensembl" id="ENSJJAP00000005668.1"/>
    </source>
</evidence>
<dbReference type="OMA" id="XVMCQWM"/>
<organism evidence="2 3">
    <name type="scientific">Jaculus jaculus</name>
    <name type="common">Lesser Egyptian jerboa</name>
    <dbReference type="NCBI Taxonomy" id="51337"/>
    <lineage>
        <taxon>Eukaryota</taxon>
        <taxon>Metazoa</taxon>
        <taxon>Chordata</taxon>
        <taxon>Craniata</taxon>
        <taxon>Vertebrata</taxon>
        <taxon>Euteleostomi</taxon>
        <taxon>Mammalia</taxon>
        <taxon>Eutheria</taxon>
        <taxon>Euarchontoglires</taxon>
        <taxon>Glires</taxon>
        <taxon>Rodentia</taxon>
        <taxon>Myomorpha</taxon>
        <taxon>Dipodoidea</taxon>
        <taxon>Dipodidae</taxon>
        <taxon>Dipodinae</taxon>
        <taxon>Jaculus</taxon>
    </lineage>
</organism>
<protein>
    <submittedName>
        <fullName evidence="2">Glycoprotein integral membrane 1</fullName>
    </submittedName>
</protein>
<evidence type="ECO:0000256" key="1">
    <source>
        <dbReference type="SAM" id="Phobius"/>
    </source>
</evidence>
<sequence length="258" mass="29194">DDIRVNVTTLKDDGQVSKEQKNENPENMEEKGYFGLVRVRILVHEWPMTTGSSLQLIVVQEEVVEVDGQQALQKDVTEIDILVKDQRILRHSNYTLPLEESMLYSISRDNDMVFTLPNLSKKVESTGSLQTTSQYLTRNVETTVDENALPGKLPETPLRAEPPSSYKVMCQWMDTLRKALCQFWSSVCPVFFMFLHVMAVGILGAAGVITILKLIFPVPQYKGLLQVDKVNIMPVTAVSLYPDGLEKTAENFEDKIRI</sequence>
<proteinExistence type="predicted"/>
<feature type="transmembrane region" description="Helical" evidence="1">
    <location>
        <begin position="190"/>
        <end position="216"/>
    </location>
</feature>
<evidence type="ECO:0000313" key="3">
    <source>
        <dbReference type="Proteomes" id="UP000694385"/>
    </source>
</evidence>
<gene>
    <name evidence="2" type="primary">Ginm1</name>
</gene>
<dbReference type="GeneTree" id="ENSGT00390000008373"/>
<reference evidence="2" key="1">
    <citation type="submission" date="2025-08" db="UniProtKB">
        <authorList>
            <consortium name="Ensembl"/>
        </authorList>
    </citation>
    <scope>IDENTIFICATION</scope>
</reference>
<dbReference type="InterPro" id="IPR042319">
    <property type="entry name" value="GINM1"/>
</dbReference>
<keyword evidence="3" id="KW-1185">Reference proteome</keyword>